<protein>
    <submittedName>
        <fullName evidence="3">Universal stress protein family protein</fullName>
    </submittedName>
</protein>
<name>A0A4R6XK68_9GAMM</name>
<dbReference type="RefSeq" id="WP_099019710.1">
    <property type="nucleotide sequence ID" value="NZ_NIHB01000003.1"/>
</dbReference>
<dbReference type="Gene3D" id="3.40.50.12370">
    <property type="match status" value="1"/>
</dbReference>
<dbReference type="InterPro" id="IPR006016">
    <property type="entry name" value="UspA"/>
</dbReference>
<dbReference type="SUPFAM" id="SSF52402">
    <property type="entry name" value="Adenine nucleotide alpha hydrolases-like"/>
    <property type="match status" value="1"/>
</dbReference>
<comment type="similarity">
    <text evidence="1">Belongs to the universal stress protein A family.</text>
</comment>
<evidence type="ECO:0000259" key="2">
    <source>
        <dbReference type="Pfam" id="PF00582"/>
    </source>
</evidence>
<organism evidence="3 4">
    <name type="scientific">Marinicella litoralis</name>
    <dbReference type="NCBI Taxonomy" id="644220"/>
    <lineage>
        <taxon>Bacteria</taxon>
        <taxon>Pseudomonadati</taxon>
        <taxon>Pseudomonadota</taxon>
        <taxon>Gammaproteobacteria</taxon>
        <taxon>Lysobacterales</taxon>
        <taxon>Marinicellaceae</taxon>
        <taxon>Marinicella</taxon>
    </lineage>
</organism>
<dbReference type="PANTHER" id="PTHR46268">
    <property type="entry name" value="STRESS RESPONSE PROTEIN NHAX"/>
    <property type="match status" value="1"/>
</dbReference>
<proteinExistence type="inferred from homology"/>
<evidence type="ECO:0000256" key="1">
    <source>
        <dbReference type="ARBA" id="ARBA00008791"/>
    </source>
</evidence>
<dbReference type="CDD" id="cd00293">
    <property type="entry name" value="USP-like"/>
    <property type="match status" value="1"/>
</dbReference>
<dbReference type="OrthoDB" id="9804721at2"/>
<dbReference type="PANTHER" id="PTHR46268:SF15">
    <property type="entry name" value="UNIVERSAL STRESS PROTEIN HP_0031"/>
    <property type="match status" value="1"/>
</dbReference>
<sequence length="289" mass="31964">MKTIYIPVSDRPECVIALDQGFKLGEQIRANVIGYHIRSHSDSTVELPDEAKSSTLDVHTYDAAWENLLAQKRTNNDHVKAKLLFDKMAELFGYQLSKKPQKEPSAFWSENVGSPEHLFSIMGPVADLIMISRPASKGASIARSIMQSAVLNSASPVLILPQTKVKPIGHRIAIAWNQSTEASLAVKAAMPLLQMATEVNIITTGTENKLGPKASHLVNYLKLWEVKAKHIKVNGKSDTDALLNGYKQSHSDLLVMGAYSRSRLRQQIFGGVTQYMLHEAKIPVLMLHT</sequence>
<accession>A0A4R6XK68</accession>
<dbReference type="AlphaFoldDB" id="A0A4R6XK68"/>
<evidence type="ECO:0000313" key="3">
    <source>
        <dbReference type="EMBL" id="TDR18274.1"/>
    </source>
</evidence>
<evidence type="ECO:0000313" key="4">
    <source>
        <dbReference type="Proteomes" id="UP000295724"/>
    </source>
</evidence>
<reference evidence="3 4" key="1">
    <citation type="submission" date="2019-03" db="EMBL/GenBank/DDBJ databases">
        <title>Genomic Encyclopedia of Type Strains, Phase IV (KMG-IV): sequencing the most valuable type-strain genomes for metagenomic binning, comparative biology and taxonomic classification.</title>
        <authorList>
            <person name="Goeker M."/>
        </authorList>
    </citation>
    <scope>NUCLEOTIDE SEQUENCE [LARGE SCALE GENOMIC DNA]</scope>
    <source>
        <strain evidence="3 4">DSM 25488</strain>
    </source>
</reference>
<dbReference type="EMBL" id="SNZB01000005">
    <property type="protein sequence ID" value="TDR18274.1"/>
    <property type="molecule type" value="Genomic_DNA"/>
</dbReference>
<dbReference type="Proteomes" id="UP000295724">
    <property type="component" value="Unassembled WGS sequence"/>
</dbReference>
<comment type="caution">
    <text evidence="3">The sequence shown here is derived from an EMBL/GenBank/DDBJ whole genome shotgun (WGS) entry which is preliminary data.</text>
</comment>
<keyword evidence="4" id="KW-1185">Reference proteome</keyword>
<feature type="domain" description="UspA" evidence="2">
    <location>
        <begin position="222"/>
        <end position="287"/>
    </location>
</feature>
<dbReference type="Pfam" id="PF00582">
    <property type="entry name" value="Usp"/>
    <property type="match status" value="1"/>
</dbReference>
<gene>
    <name evidence="3" type="ORF">C8D91_2189</name>
</gene>